<sequence length="600" mass="67457">MPGNFRTNLVPYQNDIPDICFSQVTAALKARFQLDGSKACMVATATSQGNLLIFHQRKLLKSCQLPFSDCCEIFLYHSCQPRVTKEFLVAISFTKGGVVVDLQQSSVVKSWPDAKIIEVKDEHLLGYPQLVVHFNDELCQDKIVVTHESNWEVMPMTNAPSAPENKSAFDSVVQALENQLKNVHGNIHLLEKQISLRQSIVNRSLTALNDTIMCKKTPRMQAPSYTIRVGKGDARMSEPEGIKDEDASNNRVETCALWQFLDYCSDSWVIGAAFVNISEETLCDIQCFFTSGKEDANYRVNYYHTDSKVSSNVSNPRSVGFSMQDLLETSSSFSGKLEHKNSLIVIVTTSIPRFVNTEEEMGSVLLTCKSTNCPKTFQSSLGSVPLSFSDVSSQNMKFNPSTVDLTSLRRNILGLISLLTTEKDTIVSTIFSSAIRSFKKAAQQLDMHYLTPMQCFYGHGVYGHVCILILDNMTPNRMHVKIRALTETKMNWFFRHFKSALSDDCMFTQTTAGTKVEERNFPGMNHLNSAIALLSNAEVVNEDELMVVEETAGPLDSPIEKIRKEFLKKQGKFLGISQERTGNIKIAIEHYRQFQHSWFV</sequence>
<dbReference type="Proteomes" id="UP000789390">
    <property type="component" value="Unassembled WGS sequence"/>
</dbReference>
<dbReference type="InterPro" id="IPR033333">
    <property type="entry name" value="FANCB"/>
</dbReference>
<dbReference type="OrthoDB" id="1917888at2759"/>
<dbReference type="GO" id="GO:0043240">
    <property type="term" value="C:Fanconi anaemia nuclear complex"/>
    <property type="evidence" value="ECO:0007669"/>
    <property type="project" value="InterPro"/>
</dbReference>
<organism evidence="1 2">
    <name type="scientific">Daphnia galeata</name>
    <dbReference type="NCBI Taxonomy" id="27404"/>
    <lineage>
        <taxon>Eukaryota</taxon>
        <taxon>Metazoa</taxon>
        <taxon>Ecdysozoa</taxon>
        <taxon>Arthropoda</taxon>
        <taxon>Crustacea</taxon>
        <taxon>Branchiopoda</taxon>
        <taxon>Diplostraca</taxon>
        <taxon>Cladocera</taxon>
        <taxon>Anomopoda</taxon>
        <taxon>Daphniidae</taxon>
        <taxon>Daphnia</taxon>
    </lineage>
</organism>
<dbReference type="GO" id="GO:0036297">
    <property type="term" value="P:interstrand cross-link repair"/>
    <property type="evidence" value="ECO:0007669"/>
    <property type="project" value="InterPro"/>
</dbReference>
<dbReference type="EMBL" id="CAKKLH010000002">
    <property type="protein sequence ID" value="CAH0098332.1"/>
    <property type="molecule type" value="Genomic_DNA"/>
</dbReference>
<comment type="caution">
    <text evidence="1">The sequence shown here is derived from an EMBL/GenBank/DDBJ whole genome shotgun (WGS) entry which is preliminary data.</text>
</comment>
<accession>A0A8J2RLB9</accession>
<reference evidence="1" key="1">
    <citation type="submission" date="2021-11" db="EMBL/GenBank/DDBJ databases">
        <authorList>
            <person name="Schell T."/>
        </authorList>
    </citation>
    <scope>NUCLEOTIDE SEQUENCE</scope>
    <source>
        <strain evidence="1">M5</strain>
    </source>
</reference>
<dbReference type="PANTHER" id="PTHR28450">
    <property type="entry name" value="FANCONI ANEMIA GROUP B PROTEIN"/>
    <property type="match status" value="1"/>
</dbReference>
<evidence type="ECO:0000313" key="1">
    <source>
        <dbReference type="EMBL" id="CAH0098332.1"/>
    </source>
</evidence>
<dbReference type="GO" id="GO:1905168">
    <property type="term" value="P:positive regulation of double-strand break repair via homologous recombination"/>
    <property type="evidence" value="ECO:0007669"/>
    <property type="project" value="TreeGrafter"/>
</dbReference>
<protein>
    <submittedName>
        <fullName evidence="1">Uncharacterized protein</fullName>
    </submittedName>
</protein>
<dbReference type="PANTHER" id="PTHR28450:SF1">
    <property type="entry name" value="FANCONI ANEMIA GROUP B PROTEIN"/>
    <property type="match status" value="1"/>
</dbReference>
<gene>
    <name evidence="1" type="ORF">DGAL_LOCUS381</name>
</gene>
<name>A0A8J2RLB9_9CRUS</name>
<keyword evidence="2" id="KW-1185">Reference proteome</keyword>
<dbReference type="GO" id="GO:1990414">
    <property type="term" value="P:replication-born double-strand break repair via sister chromatid exchange"/>
    <property type="evidence" value="ECO:0007669"/>
    <property type="project" value="TreeGrafter"/>
</dbReference>
<dbReference type="AlphaFoldDB" id="A0A8J2RLB9"/>
<proteinExistence type="predicted"/>
<dbReference type="GO" id="GO:2000042">
    <property type="term" value="P:negative regulation of double-strand break repair via homologous recombination"/>
    <property type="evidence" value="ECO:0007669"/>
    <property type="project" value="TreeGrafter"/>
</dbReference>
<evidence type="ECO:0000313" key="2">
    <source>
        <dbReference type="Proteomes" id="UP000789390"/>
    </source>
</evidence>